<evidence type="ECO:0008006" key="4">
    <source>
        <dbReference type="Google" id="ProtNLM"/>
    </source>
</evidence>
<comment type="caution">
    <text evidence="2">The sequence shown here is derived from an EMBL/GenBank/DDBJ whole genome shotgun (WGS) entry which is preliminary data.</text>
</comment>
<feature type="chain" id="PRO_5040468296" description="F-box domain-containing protein" evidence="1">
    <location>
        <begin position="20"/>
        <end position="424"/>
    </location>
</feature>
<evidence type="ECO:0000313" key="3">
    <source>
        <dbReference type="Proteomes" id="UP000714275"/>
    </source>
</evidence>
<keyword evidence="3" id="KW-1185">Reference proteome</keyword>
<dbReference type="AlphaFoldDB" id="A0A9P7CYP1"/>
<keyword evidence="1" id="KW-0732">Signal</keyword>
<evidence type="ECO:0000256" key="1">
    <source>
        <dbReference type="SAM" id="SignalP"/>
    </source>
</evidence>
<reference evidence="2" key="1">
    <citation type="journal article" date="2020" name="New Phytol.">
        <title>Comparative genomics reveals dynamic genome evolution in host specialist ectomycorrhizal fungi.</title>
        <authorList>
            <person name="Lofgren L.A."/>
            <person name="Nguyen N.H."/>
            <person name="Vilgalys R."/>
            <person name="Ruytinx J."/>
            <person name="Liao H.L."/>
            <person name="Branco S."/>
            <person name="Kuo A."/>
            <person name="LaButti K."/>
            <person name="Lipzen A."/>
            <person name="Andreopoulos W."/>
            <person name="Pangilinan J."/>
            <person name="Riley R."/>
            <person name="Hundley H."/>
            <person name="Na H."/>
            <person name="Barry K."/>
            <person name="Grigoriev I.V."/>
            <person name="Stajich J.E."/>
            <person name="Kennedy P.G."/>
        </authorList>
    </citation>
    <scope>NUCLEOTIDE SEQUENCE</scope>
    <source>
        <strain evidence="2">DOB743</strain>
    </source>
</reference>
<accession>A0A9P7CYP1</accession>
<gene>
    <name evidence="2" type="ORF">EV702DRAFT_1202086</name>
</gene>
<organism evidence="2 3">
    <name type="scientific">Suillus placidus</name>
    <dbReference type="NCBI Taxonomy" id="48579"/>
    <lineage>
        <taxon>Eukaryota</taxon>
        <taxon>Fungi</taxon>
        <taxon>Dikarya</taxon>
        <taxon>Basidiomycota</taxon>
        <taxon>Agaricomycotina</taxon>
        <taxon>Agaricomycetes</taxon>
        <taxon>Agaricomycetidae</taxon>
        <taxon>Boletales</taxon>
        <taxon>Suillineae</taxon>
        <taxon>Suillaceae</taxon>
        <taxon>Suillus</taxon>
    </lineage>
</organism>
<dbReference type="EMBL" id="JABBWD010000061">
    <property type="protein sequence ID" value="KAG1771052.1"/>
    <property type="molecule type" value="Genomic_DNA"/>
</dbReference>
<dbReference type="OrthoDB" id="2636822at2759"/>
<feature type="signal peptide" evidence="1">
    <location>
        <begin position="1"/>
        <end position="19"/>
    </location>
</feature>
<dbReference type="Proteomes" id="UP000714275">
    <property type="component" value="Unassembled WGS sequence"/>
</dbReference>
<protein>
    <recommendedName>
        <fullName evidence="4">F-box domain-containing protein</fullName>
    </recommendedName>
</protein>
<name>A0A9P7CYP1_9AGAM</name>
<evidence type="ECO:0000313" key="2">
    <source>
        <dbReference type="EMBL" id="KAG1771052.1"/>
    </source>
</evidence>
<proteinExistence type="predicted"/>
<dbReference type="Gene3D" id="1.20.1280.50">
    <property type="match status" value="1"/>
</dbReference>
<sequence>MVNLLSIASLLCIAHPTKLNQKALANKQNISQPITPDLETQHSNDIDHPAMRTDQTRSVGAVIADSQRLVGKRDKTIHFVNLHEGLEPAVSRLPAELLSEIFMHTLPPFDESLRPSKLRSPMLLIRICRRWREVAVGTPSLWCRLFSGFMSSHRRRRQREAFCYNTWLQRSQGHPLSLALTCFPDPLTGLLQPYTNQISSLRIVYCAATRDLLLNDLPALQVLTMDGRIRGFERSAVARSILNHSFTLRSLKVRGLAFYLVDFDPFKNSRWPHLTHVDITVRQQNILLRLLQQAPNLSSAKISLAPEYMQRLLPVEPCTHTKLQFLHIHCFRTLSSLPYLLDDLSLPSLRKFMAGSAWFQWPHEEFKAFLARSRCPLESLNFGDAMTTASELDEQRMEYIALIPSLVAVASPSPYFIRCLNCGS</sequence>